<protein>
    <submittedName>
        <fullName evidence="1">Uncharacterized protein</fullName>
    </submittedName>
</protein>
<proteinExistence type="predicted"/>
<name>U1PRN2_9EURY</name>
<gene>
    <name evidence="1" type="ORF">J07HQW2_01445</name>
</gene>
<evidence type="ECO:0000313" key="1">
    <source>
        <dbReference type="EMBL" id="ERG95001.1"/>
    </source>
</evidence>
<organism evidence="1 2">
    <name type="scientific">Haloquadratum walsbyi J07HQW2</name>
    <dbReference type="NCBI Taxonomy" id="1238425"/>
    <lineage>
        <taxon>Archaea</taxon>
        <taxon>Methanobacteriati</taxon>
        <taxon>Methanobacteriota</taxon>
        <taxon>Stenosarchaea group</taxon>
        <taxon>Halobacteria</taxon>
        <taxon>Halobacteriales</taxon>
        <taxon>Haloferacaceae</taxon>
        <taxon>Haloquadratum</taxon>
    </lineage>
</organism>
<reference evidence="1 2" key="1">
    <citation type="journal article" date="2013" name="PLoS ONE">
        <title>Assembly-driven community genomics of a hypersaline microbial ecosystem.</title>
        <authorList>
            <person name="Podell S."/>
            <person name="Ugalde J.A."/>
            <person name="Narasingarao P."/>
            <person name="Banfield J.F."/>
            <person name="Heidelberg K.B."/>
            <person name="Allen E.E."/>
        </authorList>
    </citation>
    <scope>NUCLEOTIDE SEQUENCE [LARGE SCALE GENOMIC DNA]</scope>
    <source>
        <strain evidence="2">J07HQW2</strain>
    </source>
</reference>
<dbReference type="EMBL" id="KE356561">
    <property type="protein sequence ID" value="ERG95001.1"/>
    <property type="molecule type" value="Genomic_DNA"/>
</dbReference>
<dbReference type="HOGENOM" id="CLU_2985641_0_0_2"/>
<dbReference type="Proteomes" id="UP000030710">
    <property type="component" value="Unassembled WGS sequence"/>
</dbReference>
<dbReference type="AlphaFoldDB" id="U1PRN2"/>
<accession>U1PRN2</accession>
<sequence>MSLNIETAREIHSVATNANLPYIFILQDCYRRNPPGPSGLVGPFGLDGPAVSEAIRT</sequence>
<evidence type="ECO:0000313" key="2">
    <source>
        <dbReference type="Proteomes" id="UP000030710"/>
    </source>
</evidence>